<comment type="caution">
    <text evidence="2">The sequence shown here is derived from an EMBL/GenBank/DDBJ whole genome shotgun (WGS) entry which is preliminary data.</text>
</comment>
<evidence type="ECO:0000313" key="2">
    <source>
        <dbReference type="EMBL" id="KAF7420002.1"/>
    </source>
</evidence>
<name>A0A834NX31_VESPE</name>
<reference evidence="2" key="1">
    <citation type="journal article" date="2020" name="G3 (Bethesda)">
        <title>High-Quality Assemblies for Three Invasive Social Wasps from the &lt;i&gt;Vespula&lt;/i&gt; Genus.</title>
        <authorList>
            <person name="Harrop T.W.R."/>
            <person name="Guhlin J."/>
            <person name="McLaughlin G.M."/>
            <person name="Permina E."/>
            <person name="Stockwell P."/>
            <person name="Gilligan J."/>
            <person name="Le Lec M.F."/>
            <person name="Gruber M.A.M."/>
            <person name="Quinn O."/>
            <person name="Lovegrove M."/>
            <person name="Duncan E.J."/>
            <person name="Remnant E.J."/>
            <person name="Van Eeckhoven J."/>
            <person name="Graham B."/>
            <person name="Knapp R.A."/>
            <person name="Langford K.W."/>
            <person name="Kronenberg Z."/>
            <person name="Press M.O."/>
            <person name="Eacker S.M."/>
            <person name="Wilson-Rankin E.E."/>
            <person name="Purcell J."/>
            <person name="Lester P.J."/>
            <person name="Dearden P.K."/>
        </authorList>
    </citation>
    <scope>NUCLEOTIDE SEQUENCE</scope>
    <source>
        <strain evidence="2">Volc-1</strain>
    </source>
</reference>
<evidence type="ECO:0000256" key="1">
    <source>
        <dbReference type="SAM" id="MobiDB-lite"/>
    </source>
</evidence>
<accession>A0A834NX31</accession>
<proteinExistence type="predicted"/>
<sequence length="127" mass="13566">MQRVANYANPLGGEKPFSAHAQERSCKVWLGDSEVAWRTEQSFKRTSPLNPCATTTTTTTTTTGGGAPIHPHLSPPIAAPVTTPDHRSPTSLHAKLAISPERSGREEGPSPTRISSFLNDGGFSWTA</sequence>
<dbReference type="EMBL" id="JACSDY010000009">
    <property type="protein sequence ID" value="KAF7420002.1"/>
    <property type="molecule type" value="Genomic_DNA"/>
</dbReference>
<gene>
    <name evidence="2" type="ORF">H0235_010299</name>
</gene>
<evidence type="ECO:0000313" key="3">
    <source>
        <dbReference type="Proteomes" id="UP000600918"/>
    </source>
</evidence>
<feature type="region of interest" description="Disordered" evidence="1">
    <location>
        <begin position="41"/>
        <end position="127"/>
    </location>
</feature>
<protein>
    <submittedName>
        <fullName evidence="2">Uncharacterized protein</fullName>
    </submittedName>
</protein>
<organism evidence="2 3">
    <name type="scientific">Vespula pensylvanica</name>
    <name type="common">Western yellow jacket</name>
    <name type="synonym">Wasp</name>
    <dbReference type="NCBI Taxonomy" id="30213"/>
    <lineage>
        <taxon>Eukaryota</taxon>
        <taxon>Metazoa</taxon>
        <taxon>Ecdysozoa</taxon>
        <taxon>Arthropoda</taxon>
        <taxon>Hexapoda</taxon>
        <taxon>Insecta</taxon>
        <taxon>Pterygota</taxon>
        <taxon>Neoptera</taxon>
        <taxon>Endopterygota</taxon>
        <taxon>Hymenoptera</taxon>
        <taxon>Apocrita</taxon>
        <taxon>Aculeata</taxon>
        <taxon>Vespoidea</taxon>
        <taxon>Vespidae</taxon>
        <taxon>Vespinae</taxon>
        <taxon>Vespula</taxon>
    </lineage>
</organism>
<dbReference type="Proteomes" id="UP000600918">
    <property type="component" value="Unassembled WGS sequence"/>
</dbReference>
<keyword evidence="3" id="KW-1185">Reference proteome</keyword>
<feature type="compositionally biased region" description="Polar residues" evidence="1">
    <location>
        <begin position="44"/>
        <end position="53"/>
    </location>
</feature>
<dbReference type="AlphaFoldDB" id="A0A834NX31"/>
<feature type="region of interest" description="Disordered" evidence="1">
    <location>
        <begin position="1"/>
        <end position="20"/>
    </location>
</feature>